<dbReference type="OrthoDB" id="5414694at2759"/>
<sequence length="219" mass="22831">MASRSPMAATPLPKLSSAPQTPVLRDTTAAASTEPTVPQPVPFPPPQTFDIIPPLHGLLLRLLSPQANPEGVSNGARATEDPAVATAPTSTGAAQSQSQPQQQHSTAGNQHNDSHGILPTVSAAPGSASAAAEIAALSSNAPPPLDIKDLPTEASSIKIRIQKAQAVVESLPDVNRSVAEQEKEINDLEGRISRLKSIISEFGRRADLTKIEKTKMEAA</sequence>
<keyword evidence="6 7" id="KW-0539">Nucleus</keyword>
<gene>
    <name evidence="7" type="primary">MED9</name>
    <name evidence="10" type="ORF">BDV23DRAFT_158733</name>
</gene>
<keyword evidence="8" id="KW-0175">Coiled coil</keyword>
<feature type="region of interest" description="Disordered" evidence="9">
    <location>
        <begin position="1"/>
        <end position="50"/>
    </location>
</feature>
<dbReference type="GO" id="GO:0016592">
    <property type="term" value="C:mediator complex"/>
    <property type="evidence" value="ECO:0007669"/>
    <property type="project" value="InterPro"/>
</dbReference>
<comment type="function">
    <text evidence="7">Component of the Mediator complex, a coactivator involved in the regulated transcription of nearly all RNA polymerase II-dependent genes. Mediator functions as a bridge to convey information from gene-specific regulatory proteins to the basal RNA polymerase II transcription machinery. Mediator is recruited to promoters by direct interactions with regulatory proteins and serves as a scaffold for the assembly of a functional preinitiation complex with RNA polymerase II and the general transcription factors.</text>
</comment>
<evidence type="ECO:0000313" key="10">
    <source>
        <dbReference type="EMBL" id="KAE8388603.1"/>
    </source>
</evidence>
<feature type="region of interest" description="Disordered" evidence="9">
    <location>
        <begin position="66"/>
        <end position="124"/>
    </location>
</feature>
<comment type="subcellular location">
    <subcellularLocation>
        <location evidence="1 7">Nucleus</location>
    </subcellularLocation>
</comment>
<dbReference type="Pfam" id="PF07544">
    <property type="entry name" value="Med9"/>
    <property type="match status" value="1"/>
</dbReference>
<feature type="compositionally biased region" description="Pro residues" evidence="9">
    <location>
        <begin position="37"/>
        <end position="47"/>
    </location>
</feature>
<evidence type="ECO:0000256" key="2">
    <source>
        <dbReference type="ARBA" id="ARBA00008089"/>
    </source>
</evidence>
<dbReference type="GO" id="GO:0003712">
    <property type="term" value="F:transcription coregulator activity"/>
    <property type="evidence" value="ECO:0007669"/>
    <property type="project" value="InterPro"/>
</dbReference>
<evidence type="ECO:0000256" key="8">
    <source>
        <dbReference type="SAM" id="Coils"/>
    </source>
</evidence>
<organism evidence="10">
    <name type="scientific">Petromyces alliaceus</name>
    <name type="common">Aspergillus alliaceus</name>
    <dbReference type="NCBI Taxonomy" id="209559"/>
    <lineage>
        <taxon>Eukaryota</taxon>
        <taxon>Fungi</taxon>
        <taxon>Dikarya</taxon>
        <taxon>Ascomycota</taxon>
        <taxon>Pezizomycotina</taxon>
        <taxon>Eurotiomycetes</taxon>
        <taxon>Eurotiomycetidae</taxon>
        <taxon>Eurotiales</taxon>
        <taxon>Aspergillaceae</taxon>
        <taxon>Aspergillus</taxon>
        <taxon>Aspergillus subgen. Circumdati</taxon>
    </lineage>
</organism>
<dbReference type="OMA" id="IRIQKAH"/>
<feature type="coiled-coil region" evidence="8">
    <location>
        <begin position="171"/>
        <end position="198"/>
    </location>
</feature>
<evidence type="ECO:0000256" key="9">
    <source>
        <dbReference type="SAM" id="MobiDB-lite"/>
    </source>
</evidence>
<comment type="subunit">
    <text evidence="7">Component of the Mediator complex.</text>
</comment>
<evidence type="ECO:0000256" key="1">
    <source>
        <dbReference type="ARBA" id="ARBA00004123"/>
    </source>
</evidence>
<evidence type="ECO:0000256" key="7">
    <source>
        <dbReference type="RuleBase" id="RU364145"/>
    </source>
</evidence>
<reference evidence="10" key="1">
    <citation type="submission" date="2019-04" db="EMBL/GenBank/DDBJ databases">
        <title>Friends and foes A comparative genomics studyof 23 Aspergillus species from section Flavi.</title>
        <authorList>
            <consortium name="DOE Joint Genome Institute"/>
            <person name="Kjaerbolling I."/>
            <person name="Vesth T."/>
            <person name="Frisvad J.C."/>
            <person name="Nybo J.L."/>
            <person name="Theobald S."/>
            <person name="Kildgaard S."/>
            <person name="Isbrandt T."/>
            <person name="Kuo A."/>
            <person name="Sato A."/>
            <person name="Lyhne E.K."/>
            <person name="Kogle M.E."/>
            <person name="Wiebenga A."/>
            <person name="Kun R.S."/>
            <person name="Lubbers R.J."/>
            <person name="Makela M.R."/>
            <person name="Barry K."/>
            <person name="Chovatia M."/>
            <person name="Clum A."/>
            <person name="Daum C."/>
            <person name="Haridas S."/>
            <person name="He G."/>
            <person name="LaButti K."/>
            <person name="Lipzen A."/>
            <person name="Mondo S."/>
            <person name="Riley R."/>
            <person name="Salamov A."/>
            <person name="Simmons B.A."/>
            <person name="Magnuson J.K."/>
            <person name="Henrissat B."/>
            <person name="Mortensen U.H."/>
            <person name="Larsen T.O."/>
            <person name="Devries R.P."/>
            <person name="Grigoriev I.V."/>
            <person name="Machida M."/>
            <person name="Baker S.E."/>
            <person name="Andersen M.R."/>
        </authorList>
    </citation>
    <scope>NUCLEOTIDE SEQUENCE [LARGE SCALE GENOMIC DNA]</scope>
    <source>
        <strain evidence="10">IBT 14317</strain>
    </source>
</reference>
<keyword evidence="4 7" id="KW-0010">Activator</keyword>
<dbReference type="GO" id="GO:0006357">
    <property type="term" value="P:regulation of transcription by RNA polymerase II"/>
    <property type="evidence" value="ECO:0007669"/>
    <property type="project" value="InterPro"/>
</dbReference>
<comment type="similarity">
    <text evidence="2 7">Belongs to the Mediator complex subunit 9 family.</text>
</comment>
<proteinExistence type="inferred from homology"/>
<dbReference type="InterPro" id="IPR011425">
    <property type="entry name" value="Med9"/>
</dbReference>
<evidence type="ECO:0000256" key="5">
    <source>
        <dbReference type="ARBA" id="ARBA00023163"/>
    </source>
</evidence>
<name>A0A5N7C417_PETAA</name>
<evidence type="ECO:0000256" key="4">
    <source>
        <dbReference type="ARBA" id="ARBA00023159"/>
    </source>
</evidence>
<protein>
    <recommendedName>
        <fullName evidence="7">Mediator of RNA polymerase II transcription subunit 9</fullName>
    </recommendedName>
    <alternativeName>
        <fullName evidence="7">Mediator complex subunit 9</fullName>
    </alternativeName>
</protein>
<dbReference type="AlphaFoldDB" id="A0A5N7C417"/>
<dbReference type="Proteomes" id="UP000326877">
    <property type="component" value="Unassembled WGS sequence"/>
</dbReference>
<dbReference type="EMBL" id="ML735276">
    <property type="protein sequence ID" value="KAE8388603.1"/>
    <property type="molecule type" value="Genomic_DNA"/>
</dbReference>
<evidence type="ECO:0000256" key="6">
    <source>
        <dbReference type="ARBA" id="ARBA00023242"/>
    </source>
</evidence>
<evidence type="ECO:0000256" key="3">
    <source>
        <dbReference type="ARBA" id="ARBA00023015"/>
    </source>
</evidence>
<keyword evidence="3 7" id="KW-0805">Transcription regulation</keyword>
<accession>A0A5N7C417</accession>
<feature type="compositionally biased region" description="Low complexity" evidence="9">
    <location>
        <begin position="85"/>
        <end position="108"/>
    </location>
</feature>
<accession>A0A5N6FEM6</accession>
<keyword evidence="5 7" id="KW-0804">Transcription</keyword>